<dbReference type="AlphaFoldDB" id="A0AAD7EFE0"/>
<dbReference type="EMBL" id="JARIHO010000056">
    <property type="protein sequence ID" value="KAJ7318811.1"/>
    <property type="molecule type" value="Genomic_DNA"/>
</dbReference>
<evidence type="ECO:0000313" key="2">
    <source>
        <dbReference type="Proteomes" id="UP001218218"/>
    </source>
</evidence>
<dbReference type="Proteomes" id="UP001218218">
    <property type="component" value="Unassembled WGS sequence"/>
</dbReference>
<accession>A0AAD7EFE0</accession>
<sequence>MSSPFSAQLGTNYCPTDAEVLEIRSLLVEPTRRMKHLDDEIAELQNAIDKLVAERDGLGAYVEAHNTLIAPSPARRLPRDVIEEIFVACLPTHWNCVMSAAEAPVLLGRICSAWRVISLTTPRLWSKLRLAEPESPQRTYQLSNAQAQKLCEKVAQRVEVTKIWLGRSGQCPLYISLLGASEEGAVTEGHPATVQLLRALIESAARWQHIDFTIHPSLLFGILSYLETDMPWLQTVAFKHHHCRDDSQGIECGSFKMLRGTRMSTFSIPGNAFAPNRFPLSWNQLTNLTIDGPARSGWRELRAKWCWVCFLGVPSCSASKS</sequence>
<keyword evidence="2" id="KW-1185">Reference proteome</keyword>
<comment type="caution">
    <text evidence="1">The sequence shown here is derived from an EMBL/GenBank/DDBJ whole genome shotgun (WGS) entry which is preliminary data.</text>
</comment>
<reference evidence="1" key="1">
    <citation type="submission" date="2023-03" db="EMBL/GenBank/DDBJ databases">
        <title>Massive genome expansion in bonnet fungi (Mycena s.s.) driven by repeated elements and novel gene families across ecological guilds.</title>
        <authorList>
            <consortium name="Lawrence Berkeley National Laboratory"/>
            <person name="Harder C.B."/>
            <person name="Miyauchi S."/>
            <person name="Viragh M."/>
            <person name="Kuo A."/>
            <person name="Thoen E."/>
            <person name="Andreopoulos B."/>
            <person name="Lu D."/>
            <person name="Skrede I."/>
            <person name="Drula E."/>
            <person name="Henrissat B."/>
            <person name="Morin E."/>
            <person name="Kohler A."/>
            <person name="Barry K."/>
            <person name="LaButti K."/>
            <person name="Morin E."/>
            <person name="Salamov A."/>
            <person name="Lipzen A."/>
            <person name="Mereny Z."/>
            <person name="Hegedus B."/>
            <person name="Baldrian P."/>
            <person name="Stursova M."/>
            <person name="Weitz H."/>
            <person name="Taylor A."/>
            <person name="Grigoriev I.V."/>
            <person name="Nagy L.G."/>
            <person name="Martin F."/>
            <person name="Kauserud H."/>
        </authorList>
    </citation>
    <scope>NUCLEOTIDE SEQUENCE</scope>
    <source>
        <strain evidence="1">CBHHK002</strain>
    </source>
</reference>
<organism evidence="1 2">
    <name type="scientific">Mycena albidolilacea</name>
    <dbReference type="NCBI Taxonomy" id="1033008"/>
    <lineage>
        <taxon>Eukaryota</taxon>
        <taxon>Fungi</taxon>
        <taxon>Dikarya</taxon>
        <taxon>Basidiomycota</taxon>
        <taxon>Agaricomycotina</taxon>
        <taxon>Agaricomycetes</taxon>
        <taxon>Agaricomycetidae</taxon>
        <taxon>Agaricales</taxon>
        <taxon>Marasmiineae</taxon>
        <taxon>Mycenaceae</taxon>
        <taxon>Mycena</taxon>
    </lineage>
</organism>
<name>A0AAD7EFE0_9AGAR</name>
<gene>
    <name evidence="1" type="ORF">DFH08DRAFT_891975</name>
</gene>
<evidence type="ECO:0000313" key="1">
    <source>
        <dbReference type="EMBL" id="KAJ7318811.1"/>
    </source>
</evidence>
<evidence type="ECO:0008006" key="3">
    <source>
        <dbReference type="Google" id="ProtNLM"/>
    </source>
</evidence>
<proteinExistence type="predicted"/>
<protein>
    <recommendedName>
        <fullName evidence="3">F-box domain-containing protein</fullName>
    </recommendedName>
</protein>